<comment type="caution">
    <text evidence="2">The sequence shown here is derived from an EMBL/GenBank/DDBJ whole genome shotgun (WGS) entry which is preliminary data.</text>
</comment>
<dbReference type="InterPro" id="IPR010998">
    <property type="entry name" value="Integrase_recombinase_N"/>
</dbReference>
<keyword evidence="1" id="KW-0238">DNA-binding</keyword>
<evidence type="ECO:0000313" key="2">
    <source>
        <dbReference type="EMBL" id="KAK2547120.1"/>
    </source>
</evidence>
<feature type="non-terminal residue" evidence="2">
    <location>
        <position position="1"/>
    </location>
</feature>
<dbReference type="PANTHER" id="PTHR35617">
    <property type="entry name" value="PHAGE_INTEGRASE DOMAIN-CONTAINING PROTEIN"/>
    <property type="match status" value="1"/>
</dbReference>
<sequence>RVEFIRSRLEGEGISSRAATYILESWRTSTRKQYSAAWSCFIGWCNQRTRDPVQATVGTVYDFLSDQFGEGKSYSTVNSYRSALSGMLVPINGRPMGEHPLIVWLLKGMFNVPPSSELLENWHPLETLEMKHLTFKTVAQVGLVSAQRSQALAALTFKEMSVSEDGTRFCVSRLLKTSRPGKSSTPI</sequence>
<dbReference type="Proteomes" id="UP001249851">
    <property type="component" value="Unassembled WGS sequence"/>
</dbReference>
<dbReference type="SUPFAM" id="SSF47823">
    <property type="entry name" value="lambda integrase-like, N-terminal domain"/>
    <property type="match status" value="1"/>
</dbReference>
<evidence type="ECO:0000256" key="1">
    <source>
        <dbReference type="ARBA" id="ARBA00023125"/>
    </source>
</evidence>
<protein>
    <recommendedName>
        <fullName evidence="4">Core-binding (CB) domain-containing protein</fullName>
    </recommendedName>
</protein>
<keyword evidence="3" id="KW-1185">Reference proteome</keyword>
<proteinExistence type="predicted"/>
<reference evidence="2" key="1">
    <citation type="journal article" date="2023" name="G3 (Bethesda)">
        <title>Whole genome assembly and annotation of the endangered Caribbean coral Acropora cervicornis.</title>
        <authorList>
            <person name="Selwyn J.D."/>
            <person name="Vollmer S.V."/>
        </authorList>
    </citation>
    <scope>NUCLEOTIDE SEQUENCE</scope>
    <source>
        <strain evidence="2">K2</strain>
    </source>
</reference>
<organism evidence="2 3">
    <name type="scientific">Acropora cervicornis</name>
    <name type="common">Staghorn coral</name>
    <dbReference type="NCBI Taxonomy" id="6130"/>
    <lineage>
        <taxon>Eukaryota</taxon>
        <taxon>Metazoa</taxon>
        <taxon>Cnidaria</taxon>
        <taxon>Anthozoa</taxon>
        <taxon>Hexacorallia</taxon>
        <taxon>Scleractinia</taxon>
        <taxon>Astrocoeniina</taxon>
        <taxon>Acroporidae</taxon>
        <taxon>Acropora</taxon>
    </lineage>
</organism>
<feature type="non-terminal residue" evidence="2">
    <location>
        <position position="187"/>
    </location>
</feature>
<gene>
    <name evidence="2" type="ORF">P5673_033085</name>
</gene>
<reference evidence="2" key="2">
    <citation type="journal article" date="2023" name="Science">
        <title>Genomic signatures of disease resistance in endangered staghorn corals.</title>
        <authorList>
            <person name="Vollmer S.V."/>
            <person name="Selwyn J.D."/>
            <person name="Despard B.A."/>
            <person name="Roesel C.L."/>
        </authorList>
    </citation>
    <scope>NUCLEOTIDE SEQUENCE</scope>
    <source>
        <strain evidence="2">K2</strain>
    </source>
</reference>
<name>A0AAD9PQQ4_ACRCE</name>
<dbReference type="EMBL" id="JARQWQ010000212">
    <property type="protein sequence ID" value="KAK2547120.1"/>
    <property type="molecule type" value="Genomic_DNA"/>
</dbReference>
<evidence type="ECO:0000313" key="3">
    <source>
        <dbReference type="Proteomes" id="UP001249851"/>
    </source>
</evidence>
<dbReference type="Gene3D" id="1.10.150.130">
    <property type="match status" value="1"/>
</dbReference>
<evidence type="ECO:0008006" key="4">
    <source>
        <dbReference type="Google" id="ProtNLM"/>
    </source>
</evidence>
<accession>A0AAD9PQQ4</accession>
<dbReference type="PANTHER" id="PTHR35617:SF3">
    <property type="entry name" value="CORE-BINDING (CB) DOMAIN-CONTAINING PROTEIN"/>
    <property type="match status" value="1"/>
</dbReference>
<dbReference type="AlphaFoldDB" id="A0AAD9PQQ4"/>
<dbReference type="GO" id="GO:0003677">
    <property type="term" value="F:DNA binding"/>
    <property type="evidence" value="ECO:0007669"/>
    <property type="project" value="UniProtKB-KW"/>
</dbReference>